<proteinExistence type="inferred from homology"/>
<dbReference type="PANTHER" id="PTHR11092">
    <property type="entry name" value="SUGAR NUCLEOTIDE EPIMERASE RELATED"/>
    <property type="match status" value="1"/>
</dbReference>
<dbReference type="SUPFAM" id="SSF51735">
    <property type="entry name" value="NAD(P)-binding Rossmann-fold domains"/>
    <property type="match status" value="1"/>
</dbReference>
<protein>
    <submittedName>
        <fullName evidence="4">TIGR01777 family oxidoreductase</fullName>
    </submittedName>
</protein>
<dbReference type="Gene3D" id="3.40.50.720">
    <property type="entry name" value="NAD(P)-binding Rossmann-like Domain"/>
    <property type="match status" value="1"/>
</dbReference>
<evidence type="ECO:0000259" key="3">
    <source>
        <dbReference type="Pfam" id="PF08338"/>
    </source>
</evidence>
<dbReference type="Proteomes" id="UP001501581">
    <property type="component" value="Unassembled WGS sequence"/>
</dbReference>
<dbReference type="NCBIfam" id="TIGR01777">
    <property type="entry name" value="yfcH"/>
    <property type="match status" value="1"/>
</dbReference>
<dbReference type="InterPro" id="IPR001509">
    <property type="entry name" value="Epimerase_deHydtase"/>
</dbReference>
<keyword evidence="5" id="KW-1185">Reference proteome</keyword>
<evidence type="ECO:0000256" key="1">
    <source>
        <dbReference type="ARBA" id="ARBA00009353"/>
    </source>
</evidence>
<organism evidence="4 5">
    <name type="scientific">Nocardioides dubius</name>
    <dbReference type="NCBI Taxonomy" id="317019"/>
    <lineage>
        <taxon>Bacteria</taxon>
        <taxon>Bacillati</taxon>
        <taxon>Actinomycetota</taxon>
        <taxon>Actinomycetes</taxon>
        <taxon>Propionibacteriales</taxon>
        <taxon>Nocardioidaceae</taxon>
        <taxon>Nocardioides</taxon>
    </lineage>
</organism>
<gene>
    <name evidence="4" type="ORF">GCM10009668_12130</name>
</gene>
<dbReference type="InterPro" id="IPR013549">
    <property type="entry name" value="DUF1731"/>
</dbReference>
<sequence>MHVVAAGASGLLGRSLCRHLTEQGHQVTRLVRREAGAGESRWDPYAGFVDSGLIADADAVVNLAGSPTAGNPHSKKWARELLQSRVTTTAVLAEAIGRAAAPPVLLAGNGISFYGDHGDDEVTEAAESRGDALLTRVTRQWQAATVAASDAGARVCVLRTAPVMDAAAPPLGPLRQLARLGLSTRLGSGRQYFPMISLRDWVGGVTFALTHEMHGPINLCCPVTPTNAEFTRALADAVRRPAFLAVPAPVIKVAAGAMAPEVLGSLRAVPHALQDAGYRFADHDVRDVIAAGLAR</sequence>
<comment type="similarity">
    <text evidence="1">Belongs to the NAD(P)-dependent epimerase/dehydratase family. SDR39U1 subfamily.</text>
</comment>
<dbReference type="PANTHER" id="PTHR11092:SF0">
    <property type="entry name" value="EPIMERASE FAMILY PROTEIN SDR39U1"/>
    <property type="match status" value="1"/>
</dbReference>
<dbReference type="EMBL" id="BAAALG010000003">
    <property type="protein sequence ID" value="GAA1096895.1"/>
    <property type="molecule type" value="Genomic_DNA"/>
</dbReference>
<dbReference type="InterPro" id="IPR010099">
    <property type="entry name" value="SDR39U1"/>
</dbReference>
<dbReference type="Pfam" id="PF01370">
    <property type="entry name" value="Epimerase"/>
    <property type="match status" value="1"/>
</dbReference>
<name>A0ABN1TPH6_9ACTN</name>
<accession>A0ABN1TPH6</accession>
<evidence type="ECO:0000313" key="5">
    <source>
        <dbReference type="Proteomes" id="UP001501581"/>
    </source>
</evidence>
<feature type="domain" description="NAD-dependent epimerase/dehydratase" evidence="2">
    <location>
        <begin position="6"/>
        <end position="211"/>
    </location>
</feature>
<evidence type="ECO:0000313" key="4">
    <source>
        <dbReference type="EMBL" id="GAA1096895.1"/>
    </source>
</evidence>
<reference evidence="4 5" key="1">
    <citation type="journal article" date="2019" name="Int. J. Syst. Evol. Microbiol.">
        <title>The Global Catalogue of Microorganisms (GCM) 10K type strain sequencing project: providing services to taxonomists for standard genome sequencing and annotation.</title>
        <authorList>
            <consortium name="The Broad Institute Genomics Platform"/>
            <consortium name="The Broad Institute Genome Sequencing Center for Infectious Disease"/>
            <person name="Wu L."/>
            <person name="Ma J."/>
        </authorList>
    </citation>
    <scope>NUCLEOTIDE SEQUENCE [LARGE SCALE GENOMIC DNA]</scope>
    <source>
        <strain evidence="4 5">JCM 13008</strain>
    </source>
</reference>
<dbReference type="InterPro" id="IPR036291">
    <property type="entry name" value="NAD(P)-bd_dom_sf"/>
</dbReference>
<evidence type="ECO:0000259" key="2">
    <source>
        <dbReference type="Pfam" id="PF01370"/>
    </source>
</evidence>
<dbReference type="RefSeq" id="WP_343992372.1">
    <property type="nucleotide sequence ID" value="NZ_BAAALG010000003.1"/>
</dbReference>
<comment type="caution">
    <text evidence="4">The sequence shown here is derived from an EMBL/GenBank/DDBJ whole genome shotgun (WGS) entry which is preliminary data.</text>
</comment>
<dbReference type="Pfam" id="PF08338">
    <property type="entry name" value="DUF1731"/>
    <property type="match status" value="1"/>
</dbReference>
<feature type="domain" description="DUF1731" evidence="3">
    <location>
        <begin position="246"/>
        <end position="289"/>
    </location>
</feature>